<dbReference type="Proteomes" id="UP000248729">
    <property type="component" value="Unassembled WGS sequence"/>
</dbReference>
<evidence type="ECO:0000313" key="2">
    <source>
        <dbReference type="Proteomes" id="UP000248729"/>
    </source>
</evidence>
<gene>
    <name evidence="1" type="ORF">DET48_15612</name>
</gene>
<reference evidence="1 2" key="1">
    <citation type="submission" date="2018-06" db="EMBL/GenBank/DDBJ databases">
        <title>Freshwater and sediment microbial communities from various areas in North America, analyzing microbe dynamics in response to fracking.</title>
        <authorList>
            <person name="Lamendella R."/>
        </authorList>
    </citation>
    <scope>NUCLEOTIDE SEQUENCE [LARGE SCALE GENOMIC DNA]</scope>
    <source>
        <strain evidence="1 2">99A</strain>
    </source>
</reference>
<protein>
    <submittedName>
        <fullName evidence="1">Uncharacterized protein</fullName>
    </submittedName>
</protein>
<dbReference type="RefSeq" id="WP_181461039.1">
    <property type="nucleotide sequence ID" value="NZ_QLTR01000056.1"/>
</dbReference>
<organism evidence="1 2">
    <name type="scientific">Vibrio diazotrophicus</name>
    <dbReference type="NCBI Taxonomy" id="685"/>
    <lineage>
        <taxon>Bacteria</taxon>
        <taxon>Pseudomonadati</taxon>
        <taxon>Pseudomonadota</taxon>
        <taxon>Gammaproteobacteria</taxon>
        <taxon>Vibrionales</taxon>
        <taxon>Vibrionaceae</taxon>
        <taxon>Vibrio</taxon>
    </lineage>
</organism>
<dbReference type="AlphaFoldDB" id="A0A329DUH1"/>
<name>A0A329DUH1_VIBDI</name>
<comment type="caution">
    <text evidence="1">The sequence shown here is derived from an EMBL/GenBank/DDBJ whole genome shotgun (WGS) entry which is preliminary data.</text>
</comment>
<sequence>MFLSKKIAQLKSAVSSKVVRALDFHSRIWVIRISESRLKDESFVINEDSFQEPLQWMKRRNYTPVMLEQVEDMQRSQVRIFHFGQQTHHLLRVK</sequence>
<proteinExistence type="predicted"/>
<dbReference type="EMBL" id="QLTR01000056">
    <property type="protein sequence ID" value="RAS53762.1"/>
    <property type="molecule type" value="Genomic_DNA"/>
</dbReference>
<evidence type="ECO:0000313" key="1">
    <source>
        <dbReference type="EMBL" id="RAS53762.1"/>
    </source>
</evidence>
<accession>A0A329DUH1</accession>